<feature type="compositionally biased region" description="Acidic residues" evidence="1">
    <location>
        <begin position="275"/>
        <end position="289"/>
    </location>
</feature>
<feature type="compositionally biased region" description="Acidic residues" evidence="1">
    <location>
        <begin position="359"/>
        <end position="373"/>
    </location>
</feature>
<reference evidence="2" key="1">
    <citation type="journal article" date="2022" name="Int. J. Mol. Sci.">
        <title>Draft Genome of Tanacetum Coccineum: Genomic Comparison of Closely Related Tanacetum-Family Plants.</title>
        <authorList>
            <person name="Yamashiro T."/>
            <person name="Shiraishi A."/>
            <person name="Nakayama K."/>
            <person name="Satake H."/>
        </authorList>
    </citation>
    <scope>NUCLEOTIDE SEQUENCE</scope>
</reference>
<accession>A0ABQ5IC41</accession>
<evidence type="ECO:0000313" key="2">
    <source>
        <dbReference type="EMBL" id="GJT97271.1"/>
    </source>
</evidence>
<name>A0ABQ5IC41_9ASTR</name>
<feature type="region of interest" description="Disordered" evidence="1">
    <location>
        <begin position="331"/>
        <end position="421"/>
    </location>
</feature>
<organism evidence="2 3">
    <name type="scientific">Tanacetum coccineum</name>
    <dbReference type="NCBI Taxonomy" id="301880"/>
    <lineage>
        <taxon>Eukaryota</taxon>
        <taxon>Viridiplantae</taxon>
        <taxon>Streptophyta</taxon>
        <taxon>Embryophyta</taxon>
        <taxon>Tracheophyta</taxon>
        <taxon>Spermatophyta</taxon>
        <taxon>Magnoliopsida</taxon>
        <taxon>eudicotyledons</taxon>
        <taxon>Gunneridae</taxon>
        <taxon>Pentapetalae</taxon>
        <taxon>asterids</taxon>
        <taxon>campanulids</taxon>
        <taxon>Asterales</taxon>
        <taxon>Asteraceae</taxon>
        <taxon>Asteroideae</taxon>
        <taxon>Anthemideae</taxon>
        <taxon>Anthemidinae</taxon>
        <taxon>Tanacetum</taxon>
    </lineage>
</organism>
<comment type="caution">
    <text evidence="2">The sequence shown here is derived from an EMBL/GenBank/DDBJ whole genome shotgun (WGS) entry which is preliminary data.</text>
</comment>
<reference evidence="2" key="2">
    <citation type="submission" date="2022-01" db="EMBL/GenBank/DDBJ databases">
        <authorList>
            <person name="Yamashiro T."/>
            <person name="Shiraishi A."/>
            <person name="Satake H."/>
            <person name="Nakayama K."/>
        </authorList>
    </citation>
    <scope>NUCLEOTIDE SEQUENCE</scope>
</reference>
<evidence type="ECO:0000256" key="1">
    <source>
        <dbReference type="SAM" id="MobiDB-lite"/>
    </source>
</evidence>
<feature type="region of interest" description="Disordered" evidence="1">
    <location>
        <begin position="585"/>
        <end position="635"/>
    </location>
</feature>
<sequence>MSNNILDAKLVPIKDQVKIGISNFRIALEKSQPDPIYKVCLEILKQYNFFNAFIATADAPKIYMLQFCHTVSYDLTAKAHFFKIDDRIFEIKEIISFINELGCSKTIKRISTLRTNDMYQPFRKHLTMMNKYLTGKATTYDHPRLPMLQSLWGIVTSNNVDFAKLIWEDFKYQIESRKTSKQKKDMLPFSRFTKLIIKYILSQNDQISKRPYSFQHVIKLDATLGNLKFANKGTTDPIFGMVIPVLMLNDDIKASDEVNIPKRRRSKTVIEEDIVDEVNSEETEDDDEEPLVRRRPTGAVISGEIFEYEEGVDHSGEVSGVILEVPDELVHESSNEGSGVNPTVPDEPRDSSSNSSSASEDEIEDISADEEIPETDRIDVEKAKEEHVEEQEGNEQARITQADVHISEPQIKKPKTTKVTEQRPPLVDITVTLIPETTTVSPKPQPPQTKRSKTKILLKKSIKPETQVDTDALDSRVTRLEKTISVMSRFNLSEAIDKSVKAHLKNNLPKDLPDFGKIKVEKAAKKSIPKYSATPFDQAALEIYDQKDKLFKMMRECKAYNRHPAHKALYDALAVLLSVVEDDMDKQLEDPPSQKKRHRDDQDQDPPRDSEKKRKRKDADTSSFKKDGAVDDTEIEQDADMAIDDVQEDDTAPTQDWSTWFKQDDVNYIELEYNFEECYRALTDQIDWINPEGERIPYDLSKPLPLQGPPGHTTIPVDFFFNKDLEYLKNGSIERKYASSLTKPKATRYNLEGMEEMIPNLWTDSKEKYDLNASFGISHWGLKRQLFYRFGYGYLKEIVVRRETHKEYVFNEADFKRLHLNDIEDMYLLYAQNKLYHLKVHERTDLIMALQCDGLSSKEPYTIMYEPRGVVYLNKNNGKYLMRIDELHKFSDGLLKPVRDILNTRLHNFVLRYNDGMPNRSWTKTDQEITATMLEEIEKTLLKRRIMKRLECFMGGRNIETDYRLLMRT</sequence>
<evidence type="ECO:0000313" key="3">
    <source>
        <dbReference type="Proteomes" id="UP001151760"/>
    </source>
</evidence>
<proteinExistence type="predicted"/>
<feature type="region of interest" description="Disordered" evidence="1">
    <location>
        <begin position="275"/>
        <end position="296"/>
    </location>
</feature>
<gene>
    <name evidence="2" type="ORF">Tco_1092789</name>
</gene>
<dbReference type="EMBL" id="BQNB010020561">
    <property type="protein sequence ID" value="GJT97271.1"/>
    <property type="molecule type" value="Genomic_DNA"/>
</dbReference>
<feature type="compositionally biased region" description="Basic and acidic residues" evidence="1">
    <location>
        <begin position="585"/>
        <end position="629"/>
    </location>
</feature>
<keyword evidence="3" id="KW-1185">Reference proteome</keyword>
<feature type="compositionally biased region" description="Basic and acidic residues" evidence="1">
    <location>
        <begin position="374"/>
        <end position="387"/>
    </location>
</feature>
<dbReference type="Proteomes" id="UP001151760">
    <property type="component" value="Unassembled WGS sequence"/>
</dbReference>
<protein>
    <submittedName>
        <fullName evidence="2">Uncharacterized protein</fullName>
    </submittedName>
</protein>